<evidence type="ECO:0000256" key="5">
    <source>
        <dbReference type="ARBA" id="ARBA00023136"/>
    </source>
</evidence>
<gene>
    <name evidence="8" type="ORF">GCM10011333_00060</name>
</gene>
<evidence type="ECO:0000259" key="7">
    <source>
        <dbReference type="Pfam" id="PF00482"/>
    </source>
</evidence>
<dbReference type="GO" id="GO:0005886">
    <property type="term" value="C:plasma membrane"/>
    <property type="evidence" value="ECO:0007669"/>
    <property type="project" value="UniProtKB-SubCell"/>
</dbReference>
<evidence type="ECO:0000256" key="1">
    <source>
        <dbReference type="ARBA" id="ARBA00004651"/>
    </source>
</evidence>
<evidence type="ECO:0000313" key="8">
    <source>
        <dbReference type="EMBL" id="GGA01605.1"/>
    </source>
</evidence>
<comment type="subcellular location">
    <subcellularLocation>
        <location evidence="1">Cell membrane</location>
        <topology evidence="1">Multi-pass membrane protein</topology>
    </subcellularLocation>
</comment>
<keyword evidence="4 6" id="KW-1133">Transmembrane helix</keyword>
<sequence length="195" mass="19893">MTVPALLAGLCVALAVVLLPGRGGRRLAAVLTPADEDRSLPATPSQGVDEATIIDLVGIGVHAGLPPERALDLVAQATGRDGLGALARSLELRAGTENTAASPREARSGAASDPLTAELARTLEFSASSGAPVAPLLHGMASDIRARTKREAQRRAAKLGVQLVLPLGLCILPAFVLLGIVPVVLSLLSEMLAVL</sequence>
<name>A0A8J2TST6_9MICO</name>
<feature type="domain" description="Type II secretion system protein GspF" evidence="7">
    <location>
        <begin position="54"/>
        <end position="178"/>
    </location>
</feature>
<comment type="caution">
    <text evidence="8">The sequence shown here is derived from an EMBL/GenBank/DDBJ whole genome shotgun (WGS) entry which is preliminary data.</text>
</comment>
<evidence type="ECO:0000256" key="2">
    <source>
        <dbReference type="ARBA" id="ARBA00022475"/>
    </source>
</evidence>
<dbReference type="Proteomes" id="UP000616114">
    <property type="component" value="Unassembled WGS sequence"/>
</dbReference>
<evidence type="ECO:0000256" key="6">
    <source>
        <dbReference type="SAM" id="Phobius"/>
    </source>
</evidence>
<keyword evidence="9" id="KW-1185">Reference proteome</keyword>
<accession>A0A8J2TST6</accession>
<dbReference type="RefSeq" id="WP_188548884.1">
    <property type="nucleotide sequence ID" value="NZ_BMFY01000001.1"/>
</dbReference>
<reference evidence="8" key="1">
    <citation type="journal article" date="2014" name="Int. J. Syst. Evol. Microbiol.">
        <title>Complete genome sequence of Corynebacterium casei LMG S-19264T (=DSM 44701T), isolated from a smear-ripened cheese.</title>
        <authorList>
            <consortium name="US DOE Joint Genome Institute (JGI-PGF)"/>
            <person name="Walter F."/>
            <person name="Albersmeier A."/>
            <person name="Kalinowski J."/>
            <person name="Ruckert C."/>
        </authorList>
    </citation>
    <scope>NUCLEOTIDE SEQUENCE</scope>
    <source>
        <strain evidence="8">CGMCC 1.12785</strain>
    </source>
</reference>
<feature type="transmembrane region" description="Helical" evidence="6">
    <location>
        <begin position="163"/>
        <end position="188"/>
    </location>
</feature>
<dbReference type="PANTHER" id="PTHR35007">
    <property type="entry name" value="INTEGRAL MEMBRANE PROTEIN-RELATED"/>
    <property type="match status" value="1"/>
</dbReference>
<reference evidence="8" key="2">
    <citation type="submission" date="2020-09" db="EMBL/GenBank/DDBJ databases">
        <authorList>
            <person name="Sun Q."/>
            <person name="Zhou Y."/>
        </authorList>
    </citation>
    <scope>NUCLEOTIDE SEQUENCE</scope>
    <source>
        <strain evidence="8">CGMCC 1.12785</strain>
    </source>
</reference>
<evidence type="ECO:0000256" key="3">
    <source>
        <dbReference type="ARBA" id="ARBA00022692"/>
    </source>
</evidence>
<keyword evidence="3 6" id="KW-0812">Transmembrane</keyword>
<keyword evidence="2" id="KW-1003">Cell membrane</keyword>
<dbReference type="PANTHER" id="PTHR35007:SF2">
    <property type="entry name" value="PILUS ASSEMBLE PROTEIN"/>
    <property type="match status" value="1"/>
</dbReference>
<organism evidence="8 9">
    <name type="scientific">Sediminivirga luteola</name>
    <dbReference type="NCBI Taxonomy" id="1774748"/>
    <lineage>
        <taxon>Bacteria</taxon>
        <taxon>Bacillati</taxon>
        <taxon>Actinomycetota</taxon>
        <taxon>Actinomycetes</taxon>
        <taxon>Micrococcales</taxon>
        <taxon>Brevibacteriaceae</taxon>
        <taxon>Sediminivirga</taxon>
    </lineage>
</organism>
<dbReference type="AlphaFoldDB" id="A0A8J2TST6"/>
<dbReference type="EMBL" id="BMFY01000001">
    <property type="protein sequence ID" value="GGA01605.1"/>
    <property type="molecule type" value="Genomic_DNA"/>
</dbReference>
<keyword evidence="5 6" id="KW-0472">Membrane</keyword>
<evidence type="ECO:0000313" key="9">
    <source>
        <dbReference type="Proteomes" id="UP000616114"/>
    </source>
</evidence>
<evidence type="ECO:0000256" key="4">
    <source>
        <dbReference type="ARBA" id="ARBA00022989"/>
    </source>
</evidence>
<protein>
    <recommendedName>
        <fullName evidence="7">Type II secretion system protein GspF domain-containing protein</fullName>
    </recommendedName>
</protein>
<dbReference type="InterPro" id="IPR018076">
    <property type="entry name" value="T2SS_GspF_dom"/>
</dbReference>
<proteinExistence type="predicted"/>
<dbReference type="Pfam" id="PF00482">
    <property type="entry name" value="T2SSF"/>
    <property type="match status" value="1"/>
</dbReference>